<evidence type="ECO:0000313" key="1">
    <source>
        <dbReference type="EMBL" id="SFG95521.1"/>
    </source>
</evidence>
<accession>A0A1I2W7N6</accession>
<sequence length="134" mass="14824">MPDTEDICKQFAAVFNAQPKFENGVCSVPLHRSFNVTIQGKKSSSIVPASVTFESLDESGNAINLAEIALLEEEVPNFIWALAQNGMIISALHNHWIFTQPNLLYVHAQSMEPPLNFANKLRNCFTYLSSAPVS</sequence>
<name>A0A1I2W7N6_9BACL</name>
<dbReference type="RefSeq" id="WP_093674700.1">
    <property type="nucleotide sequence ID" value="NZ_FOOY01000034.1"/>
</dbReference>
<dbReference type="EMBL" id="FOOY01000034">
    <property type="protein sequence ID" value="SFG95521.1"/>
    <property type="molecule type" value="Genomic_DNA"/>
</dbReference>
<evidence type="ECO:0000313" key="2">
    <source>
        <dbReference type="Proteomes" id="UP000198752"/>
    </source>
</evidence>
<keyword evidence="2" id="KW-1185">Reference proteome</keyword>
<dbReference type="AlphaFoldDB" id="A0A1I2W7N6"/>
<gene>
    <name evidence="1" type="ORF">SAMN02982927_03370</name>
</gene>
<proteinExistence type="predicted"/>
<dbReference type="OrthoDB" id="4687120at2"/>
<dbReference type="Pfam" id="PF07485">
    <property type="entry name" value="DUF1529"/>
    <property type="match status" value="1"/>
</dbReference>
<organism evidence="1 2">
    <name type="scientific">Sporolactobacillus nakayamae</name>
    <dbReference type="NCBI Taxonomy" id="269670"/>
    <lineage>
        <taxon>Bacteria</taxon>
        <taxon>Bacillati</taxon>
        <taxon>Bacillota</taxon>
        <taxon>Bacilli</taxon>
        <taxon>Bacillales</taxon>
        <taxon>Sporolactobacillaceae</taxon>
        <taxon>Sporolactobacillus</taxon>
    </lineage>
</organism>
<dbReference type="Proteomes" id="UP000198752">
    <property type="component" value="Unassembled WGS sequence"/>
</dbReference>
<protein>
    <recommendedName>
        <fullName evidence="3">DUF1259 domain-containing protein</fullName>
    </recommendedName>
</protein>
<evidence type="ECO:0008006" key="3">
    <source>
        <dbReference type="Google" id="ProtNLM"/>
    </source>
</evidence>
<dbReference type="InterPro" id="IPR011094">
    <property type="entry name" value="Uncharacterised_LppY/LpqO"/>
</dbReference>
<dbReference type="STRING" id="269670.SAMN02982927_03370"/>
<reference evidence="2" key="1">
    <citation type="submission" date="2016-10" db="EMBL/GenBank/DDBJ databases">
        <authorList>
            <person name="Varghese N."/>
            <person name="Submissions S."/>
        </authorList>
    </citation>
    <scope>NUCLEOTIDE SEQUENCE [LARGE SCALE GENOMIC DNA]</scope>
    <source>
        <strain evidence="2">ATCC 700379</strain>
    </source>
</reference>